<sequence>MRRRTFLSALPAGALMAGTAGAQPTAAAQSAAVQSAGAQATGAKPASADPYAGVGIGDRVTGPKFVGRSTVWGANGAAATAHPTATLIGLDTLRRGGSAIDAAIAINAALGFLEPTANGIGGDAFCLMWDPAQKKVVGFNGSGNSPRGLSLATARSKAGPDGYLPKYGAVTVNVPGTVDAWWSAHQRYGKLPWKDVLLPVAELCEQGVPVPEVIAWYLERNMAGFDRASAQIEENDNRKKVWRPHGRTPKTGEVFANPDLGRTYRMIAEGGRDAFYDGAIADHIERYFKRIGGWMTRADLAAHRTEWVEPLMTTYRGVEVYSLGPNTQGLSTNQILNICEQFDLKAMGFQSAASIHVQAEAKRLAFEDRARYFADERFAKAPTAWLNSKAYAAERAKLINPNRVMDRVFPGDAPTQGDTTYFSVADKDGMMVSWIQSNYRGMGSGLTPDGPDGSTLGFMFQDRGELFALTDGHPNVYAPSKRPFHTIIPGFACKDGEPWMAYGVMGGGMQPQGQAQIIINMVDYGLDPQEAGDSPRWQHYGSSEPTGQPAEGVGKLHLESGVPDATKRQLAAMGWVLGPPDGGFGGYQNVMKQINEQGRWTYGAATEMRKDGNALAY</sequence>
<keyword evidence="1" id="KW-0732">Signal</keyword>
<dbReference type="PROSITE" id="PS51318">
    <property type="entry name" value="TAT"/>
    <property type="match status" value="1"/>
</dbReference>
<proteinExistence type="predicted"/>
<dbReference type="AlphaFoldDB" id="A0A494RIJ8"/>
<keyword evidence="2" id="KW-0808">Transferase</keyword>
<dbReference type="Gene3D" id="3.60.20.40">
    <property type="match status" value="1"/>
</dbReference>
<dbReference type="OrthoDB" id="9781342at2"/>
<dbReference type="Proteomes" id="UP000276984">
    <property type="component" value="Chromosome"/>
</dbReference>
<dbReference type="InterPro" id="IPR043137">
    <property type="entry name" value="GGT_ssub_C"/>
</dbReference>
<feature type="chain" id="PRO_5019749597" evidence="1">
    <location>
        <begin position="23"/>
        <end position="617"/>
    </location>
</feature>
<organism evidence="2 3">
    <name type="scientific">Brevundimonas naejangsanensis</name>
    <dbReference type="NCBI Taxonomy" id="588932"/>
    <lineage>
        <taxon>Bacteria</taxon>
        <taxon>Pseudomonadati</taxon>
        <taxon>Pseudomonadota</taxon>
        <taxon>Alphaproteobacteria</taxon>
        <taxon>Caulobacterales</taxon>
        <taxon>Caulobacteraceae</taxon>
        <taxon>Brevundimonas</taxon>
    </lineage>
</organism>
<evidence type="ECO:0000313" key="3">
    <source>
        <dbReference type="Proteomes" id="UP000276984"/>
    </source>
</evidence>
<dbReference type="GO" id="GO:0016740">
    <property type="term" value="F:transferase activity"/>
    <property type="evidence" value="ECO:0007669"/>
    <property type="project" value="UniProtKB-KW"/>
</dbReference>
<accession>A0A494RIJ8</accession>
<dbReference type="PANTHER" id="PTHR43881">
    <property type="entry name" value="GAMMA-GLUTAMYLTRANSPEPTIDASE (AFU_ORTHOLOGUE AFUA_4G13580)"/>
    <property type="match status" value="1"/>
</dbReference>
<dbReference type="PANTHER" id="PTHR43881:SF1">
    <property type="entry name" value="GAMMA-GLUTAMYLTRANSPEPTIDASE (AFU_ORTHOLOGUE AFUA_4G13580)"/>
    <property type="match status" value="1"/>
</dbReference>
<feature type="signal peptide" evidence="1">
    <location>
        <begin position="1"/>
        <end position="22"/>
    </location>
</feature>
<dbReference type="Pfam" id="PF01019">
    <property type="entry name" value="G_glu_transpept"/>
    <property type="match status" value="1"/>
</dbReference>
<dbReference type="RefSeq" id="WP_121483467.1">
    <property type="nucleotide sequence ID" value="NZ_CP032707.1"/>
</dbReference>
<dbReference type="InterPro" id="IPR029055">
    <property type="entry name" value="Ntn_hydrolases_N"/>
</dbReference>
<keyword evidence="3" id="KW-1185">Reference proteome</keyword>
<dbReference type="Gene3D" id="1.10.246.130">
    <property type="match status" value="1"/>
</dbReference>
<gene>
    <name evidence="2" type="ORF">D8I30_08845</name>
</gene>
<dbReference type="EMBL" id="CP032707">
    <property type="protein sequence ID" value="AYG96357.1"/>
    <property type="molecule type" value="Genomic_DNA"/>
</dbReference>
<dbReference type="InterPro" id="IPR006311">
    <property type="entry name" value="TAT_signal"/>
</dbReference>
<dbReference type="SUPFAM" id="SSF56235">
    <property type="entry name" value="N-terminal nucleophile aminohydrolases (Ntn hydrolases)"/>
    <property type="match status" value="1"/>
</dbReference>
<evidence type="ECO:0000313" key="2">
    <source>
        <dbReference type="EMBL" id="AYG96357.1"/>
    </source>
</evidence>
<reference evidence="2 3" key="1">
    <citation type="submission" date="2018-10" db="EMBL/GenBank/DDBJ databases">
        <title>Complete genome sequence of Brevundimonas naejangsanensis BRV3.</title>
        <authorList>
            <person name="Berrios L."/>
            <person name="Ely B."/>
        </authorList>
    </citation>
    <scope>NUCLEOTIDE SEQUENCE [LARGE SCALE GENOMIC DNA]</scope>
    <source>
        <strain evidence="2 3">BRV3</strain>
    </source>
</reference>
<dbReference type="InterPro" id="IPR052896">
    <property type="entry name" value="GGT-like_enzyme"/>
</dbReference>
<protein>
    <submittedName>
        <fullName evidence="2">Gamma-glutamyltransferase family protein</fullName>
    </submittedName>
</protein>
<evidence type="ECO:0000256" key="1">
    <source>
        <dbReference type="SAM" id="SignalP"/>
    </source>
</evidence>
<dbReference type="PRINTS" id="PR01210">
    <property type="entry name" value="GGTRANSPTASE"/>
</dbReference>
<name>A0A494RIJ8_9CAUL</name>
<dbReference type="InterPro" id="IPR043138">
    <property type="entry name" value="GGT_lsub"/>
</dbReference>